<comment type="caution">
    <text evidence="1">The sequence shown here is derived from an EMBL/GenBank/DDBJ whole genome shotgun (WGS) entry which is preliminary data.</text>
</comment>
<reference evidence="1" key="1">
    <citation type="submission" date="2019-08" db="EMBL/GenBank/DDBJ databases">
        <authorList>
            <person name="Kucharzyk K."/>
            <person name="Murdoch R.W."/>
            <person name="Higgins S."/>
            <person name="Loffler F."/>
        </authorList>
    </citation>
    <scope>NUCLEOTIDE SEQUENCE</scope>
</reference>
<dbReference type="EMBL" id="VSSQ01000199">
    <property type="protein sequence ID" value="MPL85031.1"/>
    <property type="molecule type" value="Genomic_DNA"/>
</dbReference>
<sequence length="284" mass="30941">MGWYCLPDAILMDKCDGTSRKFHKMMQDVMCAVSLGGHMNRVLLCVTLGLLALMAGCTGALQRGMQNTAYVSTARPAISMKAVNMPLLTGGETSVSLDGAGVIGGLPLHAWVAVYGKGDPQSPLAIVGLAEVPRGWYWDSDGQRPFSVDKGVEIFNNDGFAASTYIVDSKKDAFSALAGLTDEAKPMRWLTRGFAARYNFNDTKVILEYREPLPENLAGQESLTESQTDQLRAFEQRASAAFAVASVSEHMTGITEGYAKNIRGQYLDHRFWGTASKYDTFVLK</sequence>
<proteinExistence type="predicted"/>
<dbReference type="Pfam" id="PF16143">
    <property type="entry name" value="DUF4851"/>
    <property type="match status" value="1"/>
</dbReference>
<gene>
    <name evidence="1" type="ORF">SDC9_30997</name>
</gene>
<organism evidence="1">
    <name type="scientific">bioreactor metagenome</name>
    <dbReference type="NCBI Taxonomy" id="1076179"/>
    <lineage>
        <taxon>unclassified sequences</taxon>
        <taxon>metagenomes</taxon>
        <taxon>ecological metagenomes</taxon>
    </lineage>
</organism>
<evidence type="ECO:0000313" key="1">
    <source>
        <dbReference type="EMBL" id="MPL85031.1"/>
    </source>
</evidence>
<dbReference type="AlphaFoldDB" id="A0A644V1J5"/>
<protein>
    <recommendedName>
        <fullName evidence="2">DUF4851 domain-containing protein</fullName>
    </recommendedName>
</protein>
<name>A0A644V1J5_9ZZZZ</name>
<evidence type="ECO:0008006" key="2">
    <source>
        <dbReference type="Google" id="ProtNLM"/>
    </source>
</evidence>
<dbReference type="InterPro" id="IPR032323">
    <property type="entry name" value="DUF4851"/>
</dbReference>
<accession>A0A644V1J5</accession>